<name>A0A132A332_SARSC</name>
<evidence type="ECO:0000313" key="2">
    <source>
        <dbReference type="EMBL" id="KAF7491112.1"/>
    </source>
</evidence>
<evidence type="ECO:0000313" key="3">
    <source>
        <dbReference type="EMBL" id="KPM05363.1"/>
    </source>
</evidence>
<organism evidence="3 6">
    <name type="scientific">Sarcoptes scabiei</name>
    <name type="common">Itch mite</name>
    <name type="synonym">Acarus scabiei</name>
    <dbReference type="NCBI Taxonomy" id="52283"/>
    <lineage>
        <taxon>Eukaryota</taxon>
        <taxon>Metazoa</taxon>
        <taxon>Ecdysozoa</taxon>
        <taxon>Arthropoda</taxon>
        <taxon>Chelicerata</taxon>
        <taxon>Arachnida</taxon>
        <taxon>Acari</taxon>
        <taxon>Acariformes</taxon>
        <taxon>Sarcoptiformes</taxon>
        <taxon>Astigmata</taxon>
        <taxon>Psoroptidia</taxon>
        <taxon>Sarcoptoidea</taxon>
        <taxon>Sarcoptidae</taxon>
        <taxon>Sarcoptinae</taxon>
        <taxon>Sarcoptes</taxon>
    </lineage>
</organism>
<reference evidence="4" key="4">
    <citation type="submission" date="2022-06" db="UniProtKB">
        <authorList>
            <consortium name="EnsemblMetazoa"/>
        </authorList>
    </citation>
    <scope>IDENTIFICATION</scope>
</reference>
<gene>
    <name evidence="3" type="ORF">QR98_0038250</name>
    <name evidence="2" type="ORF">SSS_8174</name>
</gene>
<evidence type="ECO:0000256" key="1">
    <source>
        <dbReference type="SAM" id="SignalP"/>
    </source>
</evidence>
<dbReference type="EnsemblMetazoa" id="SSS_8174s_mrna">
    <property type="protein sequence ID" value="KAF7491112.1"/>
    <property type="gene ID" value="SSS_8174"/>
</dbReference>
<reference evidence="5" key="2">
    <citation type="journal article" date="2020" name="PLoS Negl. Trop. Dis.">
        <title>High-quality nuclear genome for Sarcoptes scabiei-A critical resource for a neglected parasite.</title>
        <authorList>
            <person name="Korhonen P.K."/>
            <person name="Gasser R.B."/>
            <person name="Ma G."/>
            <person name="Wang T."/>
            <person name="Stroehlein A.J."/>
            <person name="Young N.D."/>
            <person name="Ang C.S."/>
            <person name="Fernando D.D."/>
            <person name="Lu H.C."/>
            <person name="Taylor S."/>
            <person name="Reynolds S.L."/>
            <person name="Mofiz E."/>
            <person name="Najaraj S.H."/>
            <person name="Gowda H."/>
            <person name="Madugundu A."/>
            <person name="Renuse S."/>
            <person name="Holt D."/>
            <person name="Pandey A."/>
            <person name="Papenfuss A.T."/>
            <person name="Fischer K."/>
        </authorList>
    </citation>
    <scope>NUCLEOTIDE SEQUENCE [LARGE SCALE GENOMIC DNA]</scope>
</reference>
<feature type="chain" id="PRO_5007287391" evidence="1">
    <location>
        <begin position="19"/>
        <end position="218"/>
    </location>
</feature>
<protein>
    <submittedName>
        <fullName evidence="3 4">Uncharacterized protein</fullName>
    </submittedName>
</protein>
<feature type="signal peptide" evidence="1">
    <location>
        <begin position="1"/>
        <end position="18"/>
    </location>
</feature>
<dbReference type="Proteomes" id="UP000070412">
    <property type="component" value="Unassembled WGS sequence"/>
</dbReference>
<reference evidence="2" key="3">
    <citation type="submission" date="2020-01" db="EMBL/GenBank/DDBJ databases">
        <authorList>
            <person name="Korhonen P.K.K."/>
            <person name="Guangxu M.G."/>
            <person name="Wang T.W."/>
            <person name="Stroehlein A.J.S."/>
            <person name="Young N.D."/>
            <person name="Ang C.-S.A."/>
            <person name="Fernando D.W.F."/>
            <person name="Lu H.L."/>
            <person name="Taylor S.T."/>
            <person name="Ehtesham M.E.M."/>
            <person name="Najaraj S.H.N."/>
            <person name="Harsha G.H.G."/>
            <person name="Madugundu A.M."/>
            <person name="Renuse S.R."/>
            <person name="Holt D.H."/>
            <person name="Pandey A.P."/>
            <person name="Papenfuss A.P."/>
            <person name="Gasser R.B.G."/>
            <person name="Fischer K.F."/>
        </authorList>
    </citation>
    <scope>NUCLEOTIDE SEQUENCE</scope>
    <source>
        <strain evidence="2">SSS_KF_BRIS2020</strain>
    </source>
</reference>
<dbReference type="AlphaFoldDB" id="A0A132A332"/>
<evidence type="ECO:0000313" key="4">
    <source>
        <dbReference type="EnsemblMetazoa" id="KAF7491112.1"/>
    </source>
</evidence>
<sequence length="218" mass="25532">MKFLALFVIALAVVAVNGHQNPVMNFGHPQWSPLMPVANQQTWSWMPQTWEHKNWVHPMTSTHIKPMGWEHEKPYVWTPINSDLAWNDGKTFAWTPMGHDQSWAHKNVAFEPVTFHQQNQWKNLAWEPRLTQDHHWDHNQAKVWQNQWQAPGFTGIVQPNVHWTTQQKIMEPTPIINHHQTWTSPVAMQDQAWTPQGKTFAWAPATTMLGGLGHWNWK</sequence>
<dbReference type="Proteomes" id="UP000616769">
    <property type="component" value="Unassembled WGS sequence"/>
</dbReference>
<keyword evidence="1" id="KW-0732">Signal</keyword>
<proteinExistence type="predicted"/>
<evidence type="ECO:0000313" key="5">
    <source>
        <dbReference type="Proteomes" id="UP000070412"/>
    </source>
</evidence>
<reference evidence="3 6" key="1">
    <citation type="journal article" date="2015" name="Parasit. Vectors">
        <title>Draft genome of the scabies mite.</title>
        <authorList>
            <person name="Rider S.D.Jr."/>
            <person name="Morgan M.S."/>
            <person name="Arlian L.G."/>
        </authorList>
    </citation>
    <scope>NUCLEOTIDE SEQUENCE [LARGE SCALE GENOMIC DNA]</scope>
    <source>
        <strain evidence="3">Arlian Lab</strain>
    </source>
</reference>
<accession>A0A132A332</accession>
<keyword evidence="5" id="KW-1185">Reference proteome</keyword>
<dbReference type="EMBL" id="JXLN01010235">
    <property type="protein sequence ID" value="KPM05363.1"/>
    <property type="molecule type" value="Genomic_DNA"/>
</dbReference>
<evidence type="ECO:0000313" key="6">
    <source>
        <dbReference type="Proteomes" id="UP000616769"/>
    </source>
</evidence>
<dbReference type="EMBL" id="WVUK01000061">
    <property type="protein sequence ID" value="KAF7491112.1"/>
    <property type="molecule type" value="Genomic_DNA"/>
</dbReference>
<dbReference type="VEuPathDB" id="VectorBase:SSCA001860"/>